<gene>
    <name evidence="2" type="ORF">M3P09_16230</name>
</gene>
<feature type="transmembrane region" description="Helical" evidence="1">
    <location>
        <begin position="23"/>
        <end position="48"/>
    </location>
</feature>
<dbReference type="RefSeq" id="WP_099562953.1">
    <property type="nucleotide sequence ID" value="NZ_JAMFLZ010000009.1"/>
</dbReference>
<evidence type="ECO:0000313" key="3">
    <source>
        <dbReference type="Proteomes" id="UP001165381"/>
    </source>
</evidence>
<reference evidence="2" key="1">
    <citation type="submission" date="2022-05" db="EMBL/GenBank/DDBJ databases">
        <authorList>
            <person name="Park J.-S."/>
        </authorList>
    </citation>
    <scope>NUCLEOTIDE SEQUENCE</scope>
    <source>
        <strain evidence="2">2012CJ34-3</strain>
    </source>
</reference>
<organism evidence="2 3">
    <name type="scientific">Jejuia spongiicola</name>
    <dbReference type="NCBI Taxonomy" id="2942207"/>
    <lineage>
        <taxon>Bacteria</taxon>
        <taxon>Pseudomonadati</taxon>
        <taxon>Bacteroidota</taxon>
        <taxon>Flavobacteriia</taxon>
        <taxon>Flavobacteriales</taxon>
        <taxon>Flavobacteriaceae</taxon>
        <taxon>Jejuia</taxon>
    </lineage>
</organism>
<feature type="transmembrane region" description="Helical" evidence="1">
    <location>
        <begin position="179"/>
        <end position="197"/>
    </location>
</feature>
<keyword evidence="1" id="KW-0472">Membrane</keyword>
<keyword evidence="1" id="KW-1133">Transmembrane helix</keyword>
<dbReference type="Proteomes" id="UP001165381">
    <property type="component" value="Unassembled WGS sequence"/>
</dbReference>
<evidence type="ECO:0000256" key="1">
    <source>
        <dbReference type="SAM" id="Phobius"/>
    </source>
</evidence>
<feature type="transmembrane region" description="Helical" evidence="1">
    <location>
        <begin position="105"/>
        <end position="124"/>
    </location>
</feature>
<proteinExistence type="predicted"/>
<feature type="transmembrane region" description="Helical" evidence="1">
    <location>
        <begin position="155"/>
        <end position="173"/>
    </location>
</feature>
<protein>
    <submittedName>
        <fullName evidence="2">Uncharacterized protein</fullName>
    </submittedName>
</protein>
<keyword evidence="1" id="KW-0812">Transmembrane</keyword>
<comment type="caution">
    <text evidence="2">The sequence shown here is derived from an EMBL/GenBank/DDBJ whole genome shotgun (WGS) entry which is preliminary data.</text>
</comment>
<feature type="transmembrane region" description="Helical" evidence="1">
    <location>
        <begin position="130"/>
        <end position="148"/>
    </location>
</feature>
<accession>A0ABT0QHU7</accession>
<name>A0ABT0QHU7_9FLAO</name>
<dbReference type="EMBL" id="JAMFLZ010000009">
    <property type="protein sequence ID" value="MCL6296557.1"/>
    <property type="molecule type" value="Genomic_DNA"/>
</dbReference>
<keyword evidence="3" id="KW-1185">Reference proteome</keyword>
<feature type="transmembrane region" description="Helical" evidence="1">
    <location>
        <begin position="63"/>
        <end position="85"/>
    </location>
</feature>
<evidence type="ECO:0000313" key="2">
    <source>
        <dbReference type="EMBL" id="MCL6296557.1"/>
    </source>
</evidence>
<sequence length="204" mass="23055">MESKDYLKDISEIKDLMNKSSRFISLSGLSGILAGVYALIGAAIAYWLVVEYSHGTLTLDGKIFRLVMLDLFLVAVLSIITGIFLTTKKAKKHGEKIWDATSQRLVLNFLIPLVVGGLYILIILNQQKYGQTGALMLMFYGLALINASKYSIGDIRYLGFIQIILGLICAWFPGYGFWLWVLGFGFMHIIYGTWMHYKYDVKNK</sequence>